<name>A0A3P6Q316_DIBLA</name>
<sequence>MFRMKIQSLKNEAAHLKEANETARLLRSDLKDRREELFAKIDGASHDLLSACRNALLREKRQLDLIETHIQKKIVIILSNQKQVVMAINALRNVNALFENAETQTLCELRQATTEATNTLENFVSTDPMRDLHTFENYTLAPGFDDVSIYNNLR</sequence>
<reference evidence="2 3" key="1">
    <citation type="submission" date="2018-11" db="EMBL/GenBank/DDBJ databases">
        <authorList>
            <consortium name="Pathogen Informatics"/>
        </authorList>
    </citation>
    <scope>NUCLEOTIDE SEQUENCE [LARGE SCALE GENOMIC DNA]</scope>
</reference>
<keyword evidence="3" id="KW-1185">Reference proteome</keyword>
<dbReference type="AlphaFoldDB" id="A0A3P6Q316"/>
<dbReference type="EMBL" id="UYRU01002500">
    <property type="protein sequence ID" value="VDK34255.1"/>
    <property type="molecule type" value="Genomic_DNA"/>
</dbReference>
<dbReference type="Proteomes" id="UP000281553">
    <property type="component" value="Unassembled WGS sequence"/>
</dbReference>
<protein>
    <submittedName>
        <fullName evidence="2">Uncharacterized protein</fullName>
    </submittedName>
</protein>
<proteinExistence type="predicted"/>
<keyword evidence="1" id="KW-0175">Coiled coil</keyword>
<evidence type="ECO:0000256" key="1">
    <source>
        <dbReference type="SAM" id="Coils"/>
    </source>
</evidence>
<evidence type="ECO:0000313" key="2">
    <source>
        <dbReference type="EMBL" id="VDK34255.1"/>
    </source>
</evidence>
<evidence type="ECO:0000313" key="3">
    <source>
        <dbReference type="Proteomes" id="UP000281553"/>
    </source>
</evidence>
<organism evidence="2 3">
    <name type="scientific">Dibothriocephalus latus</name>
    <name type="common">Fish tapeworm</name>
    <name type="synonym">Diphyllobothrium latum</name>
    <dbReference type="NCBI Taxonomy" id="60516"/>
    <lineage>
        <taxon>Eukaryota</taxon>
        <taxon>Metazoa</taxon>
        <taxon>Spiralia</taxon>
        <taxon>Lophotrochozoa</taxon>
        <taxon>Platyhelminthes</taxon>
        <taxon>Cestoda</taxon>
        <taxon>Eucestoda</taxon>
        <taxon>Diphyllobothriidea</taxon>
        <taxon>Diphyllobothriidae</taxon>
        <taxon>Dibothriocephalus</taxon>
    </lineage>
</organism>
<accession>A0A3P6Q316</accession>
<feature type="coiled-coil region" evidence="1">
    <location>
        <begin position="6"/>
        <end position="36"/>
    </location>
</feature>
<gene>
    <name evidence="2" type="ORF">DILT_LOCUS571</name>
</gene>